<proteinExistence type="predicted"/>
<evidence type="ECO:0000313" key="4">
    <source>
        <dbReference type="Proteomes" id="UP000032180"/>
    </source>
</evidence>
<feature type="transmembrane region" description="Helical" evidence="2">
    <location>
        <begin position="248"/>
        <end position="269"/>
    </location>
</feature>
<reference evidence="4" key="2">
    <citation type="submission" date="2013-12" db="EMBL/GenBank/DDBJ databases">
        <authorList>
            <person name="Yu Y."/>
            <person name="Lee S."/>
            <person name="de Baynast K."/>
            <person name="Wissotski M."/>
            <person name="Liu L."/>
            <person name="Talag J."/>
            <person name="Goicoechea J."/>
            <person name="Angelova A."/>
            <person name="Jetty R."/>
            <person name="Kudrna D."/>
            <person name="Golser W."/>
            <person name="Rivera L."/>
            <person name="Zhang J."/>
            <person name="Wing R."/>
        </authorList>
    </citation>
    <scope>NUCLEOTIDE SEQUENCE</scope>
</reference>
<protein>
    <submittedName>
        <fullName evidence="3">Uncharacterized protein</fullName>
    </submittedName>
</protein>
<reference evidence="3" key="3">
    <citation type="submission" date="2015-04" db="UniProtKB">
        <authorList>
            <consortium name="EnsemblPlants"/>
        </authorList>
    </citation>
    <scope>IDENTIFICATION</scope>
</reference>
<sequence length="280" mass="30484">MHAGVHPRRRMGCRRSGPARDGRALVLANAFVITRSRRRQHGRGVLTSLLDMFINIGMAWSHPCSSPPGFSSCPSRAMRGDARALPTPSRRQTSVSRRSSRPSWRRTMRLTAMVRRILAGMIGFLYSSSSRRRSGIDAIVLHVRRVPSASLGAAEADLPGRILAAGGKTFAAHRCVLAAWPVAAAAAAASWKSLPELRRVIHVHGDMHGGRGVGGCAALHLGWPDPIVGRPDPPLLTPWIKQGGGERWLAPDAIILLLFVLPVSMRVVFAGRWTRCGYMH</sequence>
<keyword evidence="2" id="KW-0812">Transmembrane</keyword>
<keyword evidence="2" id="KW-0472">Membrane</keyword>
<name>A0A0D9XUK2_9ORYZ</name>
<organism evidence="3 4">
    <name type="scientific">Leersia perrieri</name>
    <dbReference type="NCBI Taxonomy" id="77586"/>
    <lineage>
        <taxon>Eukaryota</taxon>
        <taxon>Viridiplantae</taxon>
        <taxon>Streptophyta</taxon>
        <taxon>Embryophyta</taxon>
        <taxon>Tracheophyta</taxon>
        <taxon>Spermatophyta</taxon>
        <taxon>Magnoliopsida</taxon>
        <taxon>Liliopsida</taxon>
        <taxon>Poales</taxon>
        <taxon>Poaceae</taxon>
        <taxon>BOP clade</taxon>
        <taxon>Oryzoideae</taxon>
        <taxon>Oryzeae</taxon>
        <taxon>Oryzinae</taxon>
        <taxon>Leersia</taxon>
    </lineage>
</organism>
<keyword evidence="2" id="KW-1133">Transmembrane helix</keyword>
<dbReference type="Gramene" id="LPERR11G17270.2">
    <property type="protein sequence ID" value="LPERR11G17270.2"/>
    <property type="gene ID" value="LPERR11G17270"/>
</dbReference>
<dbReference type="HOGENOM" id="CLU_1121494_0_0_1"/>
<evidence type="ECO:0000256" key="1">
    <source>
        <dbReference type="SAM" id="MobiDB-lite"/>
    </source>
</evidence>
<dbReference type="Proteomes" id="UP000032180">
    <property type="component" value="Chromosome 11"/>
</dbReference>
<dbReference type="AlphaFoldDB" id="A0A0D9XUK2"/>
<reference evidence="3 4" key="1">
    <citation type="submission" date="2012-08" db="EMBL/GenBank/DDBJ databases">
        <title>Oryza genome evolution.</title>
        <authorList>
            <person name="Wing R.A."/>
        </authorList>
    </citation>
    <scope>NUCLEOTIDE SEQUENCE</scope>
</reference>
<accession>A0A0D9XUK2</accession>
<evidence type="ECO:0000256" key="2">
    <source>
        <dbReference type="SAM" id="Phobius"/>
    </source>
</evidence>
<dbReference type="EnsemblPlants" id="LPERR11G17270.2">
    <property type="protein sequence ID" value="LPERR11G17270.2"/>
    <property type="gene ID" value="LPERR11G17270"/>
</dbReference>
<keyword evidence="4" id="KW-1185">Reference proteome</keyword>
<feature type="compositionally biased region" description="Low complexity" evidence="1">
    <location>
        <begin position="86"/>
        <end position="97"/>
    </location>
</feature>
<feature type="region of interest" description="Disordered" evidence="1">
    <location>
        <begin position="70"/>
        <end position="104"/>
    </location>
</feature>
<evidence type="ECO:0000313" key="3">
    <source>
        <dbReference type="EnsemblPlants" id="LPERR11G17270.2"/>
    </source>
</evidence>